<comment type="caution">
    <text evidence="5">The sequence shown here is derived from an EMBL/GenBank/DDBJ whole genome shotgun (WGS) entry which is preliminary data.</text>
</comment>
<accession>A0ABU3SJ01</accession>
<dbReference type="InterPro" id="IPR050204">
    <property type="entry name" value="AraC_XylS_family_regulators"/>
</dbReference>
<proteinExistence type="predicted"/>
<dbReference type="Gene3D" id="1.10.10.60">
    <property type="entry name" value="Homeodomain-like"/>
    <property type="match status" value="1"/>
</dbReference>
<dbReference type="PROSITE" id="PS01124">
    <property type="entry name" value="HTH_ARAC_FAMILY_2"/>
    <property type="match status" value="1"/>
</dbReference>
<name>A0ABU3SJ01_9MICO</name>
<protein>
    <submittedName>
        <fullName evidence="5">Helix-turn-helix transcriptional regulator</fullName>
    </submittedName>
</protein>
<reference evidence="5 6" key="1">
    <citation type="submission" date="2023-09" db="EMBL/GenBank/DDBJ databases">
        <title>Microbacterium fusihabitans sp. nov., Microbacterium phycihabitans sp. nov., and Microbacterium cervinum sp. nov., isolated from dried seaweeds of beach.</title>
        <authorList>
            <person name="Lee S.D."/>
        </authorList>
    </citation>
    <scope>NUCLEOTIDE SEQUENCE [LARGE SCALE GENOMIC DNA]</scope>
    <source>
        <strain evidence="5 6">KSW2-29</strain>
    </source>
</reference>
<dbReference type="PANTHER" id="PTHR46796">
    <property type="entry name" value="HTH-TYPE TRANSCRIPTIONAL ACTIVATOR RHAS-RELATED"/>
    <property type="match status" value="1"/>
</dbReference>
<evidence type="ECO:0000256" key="2">
    <source>
        <dbReference type="ARBA" id="ARBA00023125"/>
    </source>
</evidence>
<evidence type="ECO:0000259" key="4">
    <source>
        <dbReference type="PROSITE" id="PS01124"/>
    </source>
</evidence>
<keyword evidence="3" id="KW-0804">Transcription</keyword>
<dbReference type="PANTHER" id="PTHR46796:SF6">
    <property type="entry name" value="ARAC SUBFAMILY"/>
    <property type="match status" value="1"/>
</dbReference>
<evidence type="ECO:0000256" key="3">
    <source>
        <dbReference type="ARBA" id="ARBA00023163"/>
    </source>
</evidence>
<keyword evidence="2" id="KW-0238">DNA-binding</keyword>
<dbReference type="EMBL" id="JAWDIT010000001">
    <property type="protein sequence ID" value="MDU0344780.1"/>
    <property type="molecule type" value="Genomic_DNA"/>
</dbReference>
<dbReference type="InterPro" id="IPR018060">
    <property type="entry name" value="HTH_AraC"/>
</dbReference>
<keyword evidence="6" id="KW-1185">Reference proteome</keyword>
<gene>
    <name evidence="5" type="ORF">RWH44_03580</name>
</gene>
<feature type="domain" description="HTH araC/xylS-type" evidence="4">
    <location>
        <begin position="198"/>
        <end position="293"/>
    </location>
</feature>
<sequence length="293" mass="31752">MSSIASSTHAVDVGPDRAPIRALLRDHLRMSRIPHPAGVTSAGRAAITLHAVDHGDLWLWSEVGDTGYIGIVFPVDEAQAIVEGETPREGADRAPIVLRHGFPMRLVWSRGAAATLWLPRAAVEDLGLDVERVPSRPSATTAALAARAYVTTVAGMRPALSMVEAMVMERTLLDIAFALFFSAGEREVVAAARTSTFNRVRLLFESRFTDPRFSVAAAAAELHVSSRHLHRLFEKRGTSPSTYLRSLRVDFARALLEVRADSGMTVQGIARQSGFASERTMRRALAETTAASA</sequence>
<dbReference type="Proteomes" id="UP001261125">
    <property type="component" value="Unassembled WGS sequence"/>
</dbReference>
<evidence type="ECO:0000313" key="5">
    <source>
        <dbReference type="EMBL" id="MDU0344780.1"/>
    </source>
</evidence>
<keyword evidence="1" id="KW-0805">Transcription regulation</keyword>
<evidence type="ECO:0000256" key="1">
    <source>
        <dbReference type="ARBA" id="ARBA00023015"/>
    </source>
</evidence>
<dbReference type="Pfam" id="PF12833">
    <property type="entry name" value="HTH_18"/>
    <property type="match status" value="1"/>
</dbReference>
<dbReference type="RefSeq" id="WP_316003496.1">
    <property type="nucleotide sequence ID" value="NZ_JAWDIT010000001.1"/>
</dbReference>
<organism evidence="5 6">
    <name type="scientific">Microbacterium phycohabitans</name>
    <dbReference type="NCBI Taxonomy" id="3075993"/>
    <lineage>
        <taxon>Bacteria</taxon>
        <taxon>Bacillati</taxon>
        <taxon>Actinomycetota</taxon>
        <taxon>Actinomycetes</taxon>
        <taxon>Micrococcales</taxon>
        <taxon>Microbacteriaceae</taxon>
        <taxon>Microbacterium</taxon>
    </lineage>
</organism>
<dbReference type="SMART" id="SM00342">
    <property type="entry name" value="HTH_ARAC"/>
    <property type="match status" value="1"/>
</dbReference>
<evidence type="ECO:0000313" key="6">
    <source>
        <dbReference type="Proteomes" id="UP001261125"/>
    </source>
</evidence>